<accession>A0A254N3R9</accession>
<dbReference type="Proteomes" id="UP000197446">
    <property type="component" value="Unassembled WGS sequence"/>
</dbReference>
<feature type="domain" description="ZipA C-terminal FtsZ-binding" evidence="4">
    <location>
        <begin position="203"/>
        <end position="330"/>
    </location>
</feature>
<dbReference type="InterPro" id="IPR007449">
    <property type="entry name" value="ZipA_FtsZ-bd_C"/>
</dbReference>
<keyword evidence="2" id="KW-0812">Transmembrane</keyword>
<comment type="subcellular location">
    <subcellularLocation>
        <location evidence="2">Cell inner membrane</location>
        <topology evidence="2">Single-pass type I membrane protein</topology>
    </subcellularLocation>
</comment>
<comment type="caution">
    <text evidence="5">The sequence shown here is derived from an EMBL/GenBank/DDBJ whole genome shotgun (WGS) entry which is preliminary data.</text>
</comment>
<protein>
    <recommendedName>
        <fullName evidence="1">Cell division protein ZipA</fullName>
    </recommendedName>
</protein>
<dbReference type="AlphaFoldDB" id="A0A254N3R9"/>
<feature type="region of interest" description="Disordered" evidence="3">
    <location>
        <begin position="32"/>
        <end position="61"/>
    </location>
</feature>
<organism evidence="5 6">
    <name type="scientific">Roseateles puraquae</name>
    <dbReference type="NCBI Taxonomy" id="431059"/>
    <lineage>
        <taxon>Bacteria</taxon>
        <taxon>Pseudomonadati</taxon>
        <taxon>Pseudomonadota</taxon>
        <taxon>Betaproteobacteria</taxon>
        <taxon>Burkholderiales</taxon>
        <taxon>Sphaerotilaceae</taxon>
        <taxon>Roseateles</taxon>
    </lineage>
</organism>
<evidence type="ECO:0000259" key="4">
    <source>
        <dbReference type="SMART" id="SM00771"/>
    </source>
</evidence>
<dbReference type="OrthoDB" id="8521018at2"/>
<gene>
    <name evidence="5" type="ORF">CDO81_19950</name>
</gene>
<dbReference type="GO" id="GO:0090529">
    <property type="term" value="P:cell septum assembly"/>
    <property type="evidence" value="ECO:0007669"/>
    <property type="project" value="InterPro"/>
</dbReference>
<proteinExistence type="inferred from homology"/>
<keyword evidence="6" id="KW-1185">Reference proteome</keyword>
<evidence type="ECO:0000313" key="6">
    <source>
        <dbReference type="Proteomes" id="UP000197446"/>
    </source>
</evidence>
<dbReference type="InterPro" id="IPR036765">
    <property type="entry name" value="ZipA_FtsZ-bd_C_sf"/>
</dbReference>
<evidence type="ECO:0000256" key="2">
    <source>
        <dbReference type="RuleBase" id="RU003613"/>
    </source>
</evidence>
<comment type="similarity">
    <text evidence="1">Belongs to the ZipA family.</text>
</comment>
<dbReference type="RefSeq" id="WP_088484979.1">
    <property type="nucleotide sequence ID" value="NZ_NISI01000009.1"/>
</dbReference>
<reference evidence="5 6" key="1">
    <citation type="journal article" date="2007" name="Int. J. Syst. Evol. Microbiol.">
        <title>Description of Pelomonas aquatica sp. nov. and Pelomonas puraquae sp. nov., isolated from industrial and haemodialysis water.</title>
        <authorList>
            <person name="Gomila M."/>
            <person name="Bowien B."/>
            <person name="Falsen E."/>
            <person name="Moore E.R."/>
            <person name="Lalucat J."/>
        </authorList>
    </citation>
    <scope>NUCLEOTIDE SEQUENCE [LARGE SCALE GENOMIC DNA]</scope>
    <source>
        <strain evidence="5 6">CCUG 52769</strain>
    </source>
</reference>
<keyword evidence="1 5" id="KW-0132">Cell division</keyword>
<keyword evidence="2" id="KW-0997">Cell inner membrane</keyword>
<evidence type="ECO:0000313" key="5">
    <source>
        <dbReference type="EMBL" id="OWR02460.1"/>
    </source>
</evidence>
<sequence>MSTTLTQLLAIAGGLVLAGVVAHGAWAARKAGPKRAAPPPQEEPHFGLAPAGEPEVPGEPAPEVDPLEVTLPAVARPVRRPSARIDALIDAIATITIESPVSGELALQHQPGSRRAGTKPLQIEGMNTASGDWELPAPGQRYSEFQAGLKMANRSGALNEIEYSEFVQKIQAFADGIGGFVQFPDMLDVVARARELDQFAASHDAQLALLLRAKAAAWTPGFVQQAAARHGFVAGALPGRLVMPSDEAGAPPVLTLQFDAQAALAEDPEALSLRELTLALDVPQTPAEAEPFAAWQEAARALARDLEAEVCDDRGQVLGLHAFAAIDVELKKLYEALAERDLAAGSPAARRLFS</sequence>
<evidence type="ECO:0000256" key="1">
    <source>
        <dbReference type="RuleBase" id="RU003612"/>
    </source>
</evidence>
<keyword evidence="1" id="KW-0131">Cell cycle</keyword>
<dbReference type="Pfam" id="PF04354">
    <property type="entry name" value="ZipA_C"/>
    <property type="match status" value="1"/>
</dbReference>
<keyword evidence="2" id="KW-1003">Cell membrane</keyword>
<keyword evidence="2" id="KW-0472">Membrane</keyword>
<name>A0A254N3R9_9BURK</name>
<dbReference type="SMART" id="SM00771">
    <property type="entry name" value="ZipA_C"/>
    <property type="match status" value="1"/>
</dbReference>
<comment type="function">
    <text evidence="1">Essential cell division protein that stabilizes the FtsZ protofilaments by cross-linking them and that serves as a cytoplasmic membrane anchor for the Z ring. Also required for the recruitment to the septal ring of downstream cell division proteins.</text>
</comment>
<dbReference type="EMBL" id="NISI01000009">
    <property type="protein sequence ID" value="OWR02460.1"/>
    <property type="molecule type" value="Genomic_DNA"/>
</dbReference>
<evidence type="ECO:0000256" key="3">
    <source>
        <dbReference type="SAM" id="MobiDB-lite"/>
    </source>
</evidence>
<dbReference type="Gene3D" id="3.30.1400.10">
    <property type="entry name" value="ZipA, C-terminal FtsZ-binding domain"/>
    <property type="match status" value="1"/>
</dbReference>
<dbReference type="GO" id="GO:0005886">
    <property type="term" value="C:plasma membrane"/>
    <property type="evidence" value="ECO:0007669"/>
    <property type="project" value="UniProtKB-SubCell"/>
</dbReference>
<dbReference type="SUPFAM" id="SSF64383">
    <property type="entry name" value="Cell-division protein ZipA, C-terminal domain"/>
    <property type="match status" value="1"/>
</dbReference>